<dbReference type="Pfam" id="PF25805">
    <property type="entry name" value="IQUB"/>
    <property type="match status" value="1"/>
</dbReference>
<gene>
    <name evidence="3" type="primary">LOC112290338</name>
</gene>
<dbReference type="PANTHER" id="PTHR21074">
    <property type="entry name" value="IQ AND UBIQUITIN-LIKE DOMAIN-CONTAINING PROTEIN"/>
    <property type="match status" value="1"/>
</dbReference>
<dbReference type="InterPro" id="IPR057887">
    <property type="entry name" value="IQUB_helical"/>
</dbReference>
<evidence type="ECO:0000256" key="1">
    <source>
        <dbReference type="SAM" id="MobiDB-lite"/>
    </source>
</evidence>
<dbReference type="EnsemblPlants" id="Pp3c1_29150V3.5">
    <property type="protein sequence ID" value="Pp3c1_29150V3.5"/>
    <property type="gene ID" value="Pp3c1_29150"/>
</dbReference>
<dbReference type="Gramene" id="Pp3c1_29150V3.7">
    <property type="protein sequence ID" value="Pp3c1_29150V3.7"/>
    <property type="gene ID" value="Pp3c1_29150"/>
</dbReference>
<dbReference type="RefSeq" id="XP_024392307.1">
    <property type="nucleotide sequence ID" value="XM_024536539.2"/>
</dbReference>
<dbReference type="PANTHER" id="PTHR21074:SF0">
    <property type="entry name" value="IQ AND UBIQUITIN-LIKE DOMAIN-CONTAINING PROTEIN"/>
    <property type="match status" value="1"/>
</dbReference>
<dbReference type="InterPro" id="IPR037695">
    <property type="entry name" value="IQUB"/>
</dbReference>
<dbReference type="OrthoDB" id="10265862at2759"/>
<reference evidence="3 4" key="2">
    <citation type="journal article" date="2018" name="Plant J.">
        <title>The Physcomitrella patens chromosome-scale assembly reveals moss genome structure and evolution.</title>
        <authorList>
            <person name="Lang D."/>
            <person name="Ullrich K.K."/>
            <person name="Murat F."/>
            <person name="Fuchs J."/>
            <person name="Jenkins J."/>
            <person name="Haas F.B."/>
            <person name="Piednoel M."/>
            <person name="Gundlach H."/>
            <person name="Van Bel M."/>
            <person name="Meyberg R."/>
            <person name="Vives C."/>
            <person name="Morata J."/>
            <person name="Symeonidi A."/>
            <person name="Hiss M."/>
            <person name="Muchero W."/>
            <person name="Kamisugi Y."/>
            <person name="Saleh O."/>
            <person name="Blanc G."/>
            <person name="Decker E.L."/>
            <person name="van Gessel N."/>
            <person name="Grimwood J."/>
            <person name="Hayes R.D."/>
            <person name="Graham S.W."/>
            <person name="Gunter L.E."/>
            <person name="McDaniel S.F."/>
            <person name="Hoernstein S.N.W."/>
            <person name="Larsson A."/>
            <person name="Li F.W."/>
            <person name="Perroud P.F."/>
            <person name="Phillips J."/>
            <person name="Ranjan P."/>
            <person name="Rokshar D.S."/>
            <person name="Rothfels C.J."/>
            <person name="Schneider L."/>
            <person name="Shu S."/>
            <person name="Stevenson D.W."/>
            <person name="Thummler F."/>
            <person name="Tillich M."/>
            <person name="Villarreal Aguilar J.C."/>
            <person name="Widiez T."/>
            <person name="Wong G.K."/>
            <person name="Wymore A."/>
            <person name="Zhang Y."/>
            <person name="Zimmer A.D."/>
            <person name="Quatrano R.S."/>
            <person name="Mayer K.F.X."/>
            <person name="Goodstein D."/>
            <person name="Casacuberta J.M."/>
            <person name="Vandepoele K."/>
            <person name="Reski R."/>
            <person name="Cuming A.C."/>
            <person name="Tuskan G.A."/>
            <person name="Maumus F."/>
            <person name="Salse J."/>
            <person name="Schmutz J."/>
            <person name="Rensing S.A."/>
        </authorList>
    </citation>
    <scope>NUCLEOTIDE SEQUENCE [LARGE SCALE GENOMIC DNA]</scope>
    <source>
        <strain evidence="3 4">cv. Gransden 2004</strain>
    </source>
</reference>
<dbReference type="RefSeq" id="XP_073392501.1">
    <property type="nucleotide sequence ID" value="XM_073536400.1"/>
</dbReference>
<keyword evidence="4" id="KW-1185">Reference proteome</keyword>
<accession>A0A7I4BS38</accession>
<dbReference type="Proteomes" id="UP000006727">
    <property type="component" value="Chromosome 1"/>
</dbReference>
<proteinExistence type="predicted"/>
<dbReference type="AlphaFoldDB" id="A0A7I4BS38"/>
<feature type="domain" description="IQ motif and ubiquitin-like" evidence="2">
    <location>
        <begin position="300"/>
        <end position="432"/>
    </location>
</feature>
<dbReference type="RefSeq" id="XP_024392380.1">
    <property type="nucleotide sequence ID" value="XM_024536612.2"/>
</dbReference>
<protein>
    <recommendedName>
        <fullName evidence="2">IQ motif and ubiquitin-like domain-containing protein</fullName>
    </recommendedName>
</protein>
<dbReference type="EnsemblPlants" id="Pp3c1_29150V3.7">
    <property type="protein sequence ID" value="Pp3c1_29150V3.7"/>
    <property type="gene ID" value="Pp3c1_29150"/>
</dbReference>
<organism evidence="3 4">
    <name type="scientific">Physcomitrium patens</name>
    <name type="common">Spreading-leaved earth moss</name>
    <name type="synonym">Physcomitrella patens</name>
    <dbReference type="NCBI Taxonomy" id="3218"/>
    <lineage>
        <taxon>Eukaryota</taxon>
        <taxon>Viridiplantae</taxon>
        <taxon>Streptophyta</taxon>
        <taxon>Embryophyta</taxon>
        <taxon>Bryophyta</taxon>
        <taxon>Bryophytina</taxon>
        <taxon>Bryopsida</taxon>
        <taxon>Funariidae</taxon>
        <taxon>Funariales</taxon>
        <taxon>Funariaceae</taxon>
        <taxon>Physcomitrium</taxon>
    </lineage>
</organism>
<evidence type="ECO:0000313" key="3">
    <source>
        <dbReference type="EnsemblPlants" id="Pp3c1_29150V3.7"/>
    </source>
</evidence>
<evidence type="ECO:0000259" key="2">
    <source>
        <dbReference type="Pfam" id="PF25805"/>
    </source>
</evidence>
<dbReference type="KEGG" id="ppp:112290338"/>
<dbReference type="GeneID" id="112290338"/>
<dbReference type="Gramene" id="Pp3c1_29150V3.5">
    <property type="protein sequence ID" value="Pp3c1_29150V3.5"/>
    <property type="gene ID" value="Pp3c1_29150"/>
</dbReference>
<reference evidence="3" key="3">
    <citation type="submission" date="2020-12" db="UniProtKB">
        <authorList>
            <consortium name="EnsemblPlants"/>
        </authorList>
    </citation>
    <scope>IDENTIFICATION</scope>
</reference>
<feature type="region of interest" description="Disordered" evidence="1">
    <location>
        <begin position="15"/>
        <end position="44"/>
    </location>
</feature>
<dbReference type="EMBL" id="ABEU02000001">
    <property type="status" value="NOT_ANNOTATED_CDS"/>
    <property type="molecule type" value="Genomic_DNA"/>
</dbReference>
<name>A0A7I4BS38_PHYPA</name>
<evidence type="ECO:0000313" key="4">
    <source>
        <dbReference type="Proteomes" id="UP000006727"/>
    </source>
</evidence>
<reference evidence="3 4" key="1">
    <citation type="journal article" date="2008" name="Science">
        <title>The Physcomitrella genome reveals evolutionary insights into the conquest of land by plants.</title>
        <authorList>
            <person name="Rensing S."/>
            <person name="Lang D."/>
            <person name="Zimmer A."/>
            <person name="Terry A."/>
            <person name="Salamov A."/>
            <person name="Shapiro H."/>
            <person name="Nishiyama T."/>
            <person name="Perroud P.-F."/>
            <person name="Lindquist E."/>
            <person name="Kamisugi Y."/>
            <person name="Tanahashi T."/>
            <person name="Sakakibara K."/>
            <person name="Fujita T."/>
            <person name="Oishi K."/>
            <person name="Shin-I T."/>
            <person name="Kuroki Y."/>
            <person name="Toyoda A."/>
            <person name="Suzuki Y."/>
            <person name="Hashimoto A."/>
            <person name="Yamaguchi K."/>
            <person name="Sugano A."/>
            <person name="Kohara Y."/>
            <person name="Fujiyama A."/>
            <person name="Anterola A."/>
            <person name="Aoki S."/>
            <person name="Ashton N."/>
            <person name="Barbazuk W.B."/>
            <person name="Barker E."/>
            <person name="Bennetzen J."/>
            <person name="Bezanilla M."/>
            <person name="Blankenship R."/>
            <person name="Cho S.H."/>
            <person name="Dutcher S."/>
            <person name="Estelle M."/>
            <person name="Fawcett J.A."/>
            <person name="Gundlach H."/>
            <person name="Hanada K."/>
            <person name="Heyl A."/>
            <person name="Hicks K.A."/>
            <person name="Hugh J."/>
            <person name="Lohr M."/>
            <person name="Mayer K."/>
            <person name="Melkozernov A."/>
            <person name="Murata T."/>
            <person name="Nelson D."/>
            <person name="Pils B."/>
            <person name="Prigge M."/>
            <person name="Reiss B."/>
            <person name="Renner T."/>
            <person name="Rombauts S."/>
            <person name="Rushton P."/>
            <person name="Sanderfoot A."/>
            <person name="Schween G."/>
            <person name="Shiu S.-H."/>
            <person name="Stueber K."/>
            <person name="Theodoulou F.L."/>
            <person name="Tu H."/>
            <person name="Van de Peer Y."/>
            <person name="Verrier P.J."/>
            <person name="Waters E."/>
            <person name="Wood A."/>
            <person name="Yang L."/>
            <person name="Cove D."/>
            <person name="Cuming A."/>
            <person name="Hasebe M."/>
            <person name="Lucas S."/>
            <person name="Mishler D.B."/>
            <person name="Reski R."/>
            <person name="Grigoriev I."/>
            <person name="Quatrano R.S."/>
            <person name="Boore J.L."/>
        </authorList>
    </citation>
    <scope>NUCLEOTIDE SEQUENCE [LARGE SCALE GENOMIC DNA]</scope>
    <source>
        <strain evidence="3 4">cv. Gransden 2004</strain>
    </source>
</reference>
<sequence>MMAFPRGLHAVHCVHPPLPESPSPSKRSPTPPACSPPRPSSPPKNQFLMQLFRDSNPEPIILTVNIDRSEKEPMAYRGGFKDIRTGIEYLNAVAQTLELWPPGKKLKTYPVMMSRETQLSWLRTRVHQTYREAFTQMDKNPTYWSLDKNGVVISDTFDYYKIPGLYEDSDAWERKRIAAVIFIQKHTRRKIAQRTANRMRQYAAKMKEFWIVRDRINKENAEARVQYEIQRRLHPSTLNDFNLLCKELETWQVEEYRRLNAKNLEGEEKKKACKELMEKQLKLIQTIDNLKLKTEVVVHRRMIERKLTTMALPKVWELTNGQLINVTTPATIRAGELGQLYRELEKKVESMDDRMAILGYVKWTVQVFDTVLTREILNLIQREADLMYRGRSAKSISGLRKRILHRFWAFVEDPLYNPEAQMFANEPTDFDYGNKHFQCMRDALNKFP</sequence>
<dbReference type="RefSeq" id="XP_024392464.1">
    <property type="nucleotide sequence ID" value="XM_024536696.2"/>
</dbReference>
<feature type="compositionally biased region" description="Pro residues" evidence="1">
    <location>
        <begin position="29"/>
        <end position="42"/>
    </location>
</feature>